<sequence length="89" mass="10553">MPIPDFVYPVKRICSLLEARLFHHCLDIILEPLKQACWEHAFLFYAPRLLYCRYTRSVHAGLCTRPHITHYHGQLQAIRRSPSSRRSYS</sequence>
<name>A0A8I2Z012_9AGAM</name>
<dbReference type="Proteomes" id="UP000683000">
    <property type="component" value="Unassembled WGS sequence"/>
</dbReference>
<protein>
    <submittedName>
        <fullName evidence="1">Uncharacterized protein</fullName>
    </submittedName>
</protein>
<evidence type="ECO:0000313" key="1">
    <source>
        <dbReference type="EMBL" id="KAG6380267.1"/>
    </source>
</evidence>
<dbReference type="AlphaFoldDB" id="A0A8I2Z012"/>
<reference evidence="1" key="1">
    <citation type="submission" date="2021-03" db="EMBL/GenBank/DDBJ databases">
        <title>Evolutionary innovations through gain and loss of genes in the ectomycorrhizal Boletales.</title>
        <authorList>
            <person name="Wu G."/>
            <person name="Miyauchi S."/>
            <person name="Morin E."/>
            <person name="Yang Z.-L."/>
            <person name="Xu J."/>
            <person name="Martin F.M."/>
        </authorList>
    </citation>
    <scope>NUCLEOTIDE SEQUENCE</scope>
    <source>
        <strain evidence="1">BR01</strain>
    </source>
</reference>
<dbReference type="EMBL" id="JAGFBS010000003">
    <property type="protein sequence ID" value="KAG6380267.1"/>
    <property type="molecule type" value="Genomic_DNA"/>
</dbReference>
<evidence type="ECO:0000313" key="2">
    <source>
        <dbReference type="Proteomes" id="UP000683000"/>
    </source>
</evidence>
<accession>A0A8I2Z012</accession>
<keyword evidence="2" id="KW-1185">Reference proteome</keyword>
<gene>
    <name evidence="1" type="ORF">JVT61DRAFT_8363</name>
</gene>
<comment type="caution">
    <text evidence="1">The sequence shown here is derived from an EMBL/GenBank/DDBJ whole genome shotgun (WGS) entry which is preliminary data.</text>
</comment>
<organism evidence="1 2">
    <name type="scientific">Boletus reticuloceps</name>
    <dbReference type="NCBI Taxonomy" id="495285"/>
    <lineage>
        <taxon>Eukaryota</taxon>
        <taxon>Fungi</taxon>
        <taxon>Dikarya</taxon>
        <taxon>Basidiomycota</taxon>
        <taxon>Agaricomycotina</taxon>
        <taxon>Agaricomycetes</taxon>
        <taxon>Agaricomycetidae</taxon>
        <taxon>Boletales</taxon>
        <taxon>Boletineae</taxon>
        <taxon>Boletaceae</taxon>
        <taxon>Boletoideae</taxon>
        <taxon>Boletus</taxon>
    </lineage>
</organism>
<proteinExistence type="predicted"/>
<dbReference type="OrthoDB" id="2418900at2759"/>